<feature type="domain" description="Expansin-like EG45" evidence="5">
    <location>
        <begin position="26"/>
        <end position="126"/>
    </location>
</feature>
<dbReference type="PANTHER" id="PTHR47295">
    <property type="entry name" value="EG45-LIKE DOMAIN CONTAINING PROTEIN 1-RELATED"/>
    <property type="match status" value="1"/>
</dbReference>
<organism evidence="6">
    <name type="scientific">Salvia splendens</name>
    <name type="common">Scarlet sage</name>
    <dbReference type="NCBI Taxonomy" id="180675"/>
    <lineage>
        <taxon>Eukaryota</taxon>
        <taxon>Viridiplantae</taxon>
        <taxon>Streptophyta</taxon>
        <taxon>Embryophyta</taxon>
        <taxon>Tracheophyta</taxon>
        <taxon>Spermatophyta</taxon>
        <taxon>Magnoliopsida</taxon>
        <taxon>eudicotyledons</taxon>
        <taxon>Gunneridae</taxon>
        <taxon>Pentapetalae</taxon>
        <taxon>asterids</taxon>
        <taxon>lamiids</taxon>
        <taxon>Lamiales</taxon>
        <taxon>Lamiaceae</taxon>
        <taxon>Nepetoideae</taxon>
        <taxon>Mentheae</taxon>
        <taxon>Salviinae</taxon>
        <taxon>Salvia</taxon>
        <taxon>Salvia subgen. Calosphace</taxon>
        <taxon>core Calosphace</taxon>
    </lineage>
</organism>
<keyword evidence="2" id="KW-0964">Secreted</keyword>
<dbReference type="AlphaFoldDB" id="A0A8X8YDM5"/>
<dbReference type="OrthoDB" id="623670at2759"/>
<evidence type="ECO:0000259" key="5">
    <source>
        <dbReference type="PROSITE" id="PS50842"/>
    </source>
</evidence>
<protein>
    <recommendedName>
        <fullName evidence="5">Expansin-like EG45 domain-containing protein</fullName>
    </recommendedName>
</protein>
<evidence type="ECO:0000256" key="1">
    <source>
        <dbReference type="ARBA" id="ARBA00004613"/>
    </source>
</evidence>
<reference evidence="6" key="1">
    <citation type="submission" date="2018-01" db="EMBL/GenBank/DDBJ databases">
        <authorList>
            <person name="Mao J.F."/>
        </authorList>
    </citation>
    <scope>NUCLEOTIDE SEQUENCE</scope>
    <source>
        <strain evidence="6">Huo1</strain>
        <tissue evidence="6">Leaf</tissue>
    </source>
</reference>
<dbReference type="InterPro" id="IPR007112">
    <property type="entry name" value="Expansin/allergen_DPBB_dom"/>
</dbReference>
<dbReference type="Proteomes" id="UP000298416">
    <property type="component" value="Unassembled WGS sequence"/>
</dbReference>
<dbReference type="GO" id="GO:0048046">
    <property type="term" value="C:apoplast"/>
    <property type="evidence" value="ECO:0007669"/>
    <property type="project" value="InterPro"/>
</dbReference>
<evidence type="ECO:0000256" key="4">
    <source>
        <dbReference type="SAM" id="SignalP"/>
    </source>
</evidence>
<name>A0A8X8YDM5_SALSN</name>
<dbReference type="InterPro" id="IPR009009">
    <property type="entry name" value="RlpA-like_DPBB"/>
</dbReference>
<feature type="chain" id="PRO_5036467985" description="Expansin-like EG45 domain-containing protein" evidence="4">
    <location>
        <begin position="24"/>
        <end position="126"/>
    </location>
</feature>
<feature type="signal peptide" evidence="4">
    <location>
        <begin position="1"/>
        <end position="23"/>
    </location>
</feature>
<proteinExistence type="predicted"/>
<keyword evidence="7" id="KW-1185">Reference proteome</keyword>
<evidence type="ECO:0000256" key="2">
    <source>
        <dbReference type="ARBA" id="ARBA00022525"/>
    </source>
</evidence>
<comment type="subcellular location">
    <subcellularLocation>
        <location evidence="1">Secreted</location>
    </subcellularLocation>
</comment>
<dbReference type="PANTHER" id="PTHR47295:SF2">
    <property type="entry name" value="EG45-LIKE DOMAIN CONTAINING PROTEIN 1-RELATED"/>
    <property type="match status" value="1"/>
</dbReference>
<dbReference type="EMBL" id="PNBA02000004">
    <property type="protein sequence ID" value="KAG6427816.1"/>
    <property type="molecule type" value="Genomic_DNA"/>
</dbReference>
<evidence type="ECO:0000313" key="6">
    <source>
        <dbReference type="EMBL" id="KAG6427816.1"/>
    </source>
</evidence>
<dbReference type="Pfam" id="PF03330">
    <property type="entry name" value="DPBB_1"/>
    <property type="match status" value="1"/>
</dbReference>
<dbReference type="GO" id="GO:0009627">
    <property type="term" value="P:systemic acquired resistance"/>
    <property type="evidence" value="ECO:0007669"/>
    <property type="project" value="InterPro"/>
</dbReference>
<keyword evidence="3 4" id="KW-0732">Signal</keyword>
<dbReference type="InterPro" id="IPR044206">
    <property type="entry name" value="EGC1/2"/>
</dbReference>
<evidence type="ECO:0000313" key="7">
    <source>
        <dbReference type="Proteomes" id="UP000298416"/>
    </source>
</evidence>
<comment type="caution">
    <text evidence="6">The sequence shown here is derived from an EMBL/GenBank/DDBJ whole genome shotgun (WGS) entry which is preliminary data.</text>
</comment>
<gene>
    <name evidence="6" type="ORF">SASPL_112063</name>
</gene>
<sequence>MASQLTFTMFFAVVALLLSVAFAIPGTATFYTQYVPSACYGNQDNGVMIAAASDALWNNGAICGKVLVVTCTEVPTTLYPNCTGLSVTVKIVDHCPGCGGTLNLSKEVFSAIANPAAGVVNIDYYW</sequence>
<accession>A0A8X8YDM5</accession>
<evidence type="ECO:0000256" key="3">
    <source>
        <dbReference type="ARBA" id="ARBA00022729"/>
    </source>
</evidence>
<dbReference type="FunFam" id="2.40.40.10:FF:000005">
    <property type="entry name" value="Barwin-related endoglucanase"/>
    <property type="match status" value="1"/>
</dbReference>
<dbReference type="SMART" id="SM00837">
    <property type="entry name" value="DPBB_1"/>
    <property type="match status" value="1"/>
</dbReference>
<dbReference type="CDD" id="cd22269">
    <property type="entry name" value="DPBB_EG45-like"/>
    <property type="match status" value="1"/>
</dbReference>
<dbReference type="PROSITE" id="PS50842">
    <property type="entry name" value="EXPANSIN_EG45"/>
    <property type="match status" value="1"/>
</dbReference>
<reference evidence="6" key="2">
    <citation type="submission" date="2020-08" db="EMBL/GenBank/DDBJ databases">
        <title>Plant Genome Project.</title>
        <authorList>
            <person name="Zhang R.-G."/>
        </authorList>
    </citation>
    <scope>NUCLEOTIDE SEQUENCE</scope>
    <source>
        <strain evidence="6">Huo1</strain>
        <tissue evidence="6">Leaf</tissue>
    </source>
</reference>